<dbReference type="Gene3D" id="3.10.10.10">
    <property type="entry name" value="HIV Type 1 Reverse Transcriptase, subunit A, domain 1"/>
    <property type="match status" value="1"/>
</dbReference>
<dbReference type="EMBL" id="JNBS01000838">
    <property type="protein sequence ID" value="OQS03578.1"/>
    <property type="molecule type" value="Genomic_DNA"/>
</dbReference>
<dbReference type="AlphaFoldDB" id="A0A1V9ZZZ0"/>
<feature type="compositionally biased region" description="Polar residues" evidence="2">
    <location>
        <begin position="34"/>
        <end position="43"/>
    </location>
</feature>
<dbReference type="InterPro" id="IPR051320">
    <property type="entry name" value="Viral_Replic_Matur_Polypro"/>
</dbReference>
<dbReference type="InterPro" id="IPR000477">
    <property type="entry name" value="RT_dom"/>
</dbReference>
<keyword evidence="1" id="KW-0862">Zinc</keyword>
<dbReference type="PANTHER" id="PTHR33064">
    <property type="entry name" value="POL PROTEIN"/>
    <property type="match status" value="1"/>
</dbReference>
<dbReference type="SUPFAM" id="SSF56672">
    <property type="entry name" value="DNA/RNA polymerases"/>
    <property type="match status" value="1"/>
</dbReference>
<feature type="domain" description="CCHC-type" evidence="3">
    <location>
        <begin position="60"/>
        <end position="76"/>
    </location>
</feature>
<dbReference type="GO" id="GO:0003676">
    <property type="term" value="F:nucleic acid binding"/>
    <property type="evidence" value="ECO:0007669"/>
    <property type="project" value="InterPro"/>
</dbReference>
<keyword evidence="1" id="KW-0479">Metal-binding</keyword>
<dbReference type="PANTHER" id="PTHR33064:SF37">
    <property type="entry name" value="RIBONUCLEASE H"/>
    <property type="match status" value="1"/>
</dbReference>
<protein>
    <submittedName>
        <fullName evidence="5">Pol protein</fullName>
    </submittedName>
</protein>
<evidence type="ECO:0000259" key="3">
    <source>
        <dbReference type="PROSITE" id="PS50158"/>
    </source>
</evidence>
<dbReference type="Gene3D" id="3.30.70.270">
    <property type="match status" value="1"/>
</dbReference>
<dbReference type="STRING" id="74557.A0A1V9ZZZ0"/>
<accession>A0A1V9ZZZ0</accession>
<name>A0A1V9ZZZ0_9STRA</name>
<gene>
    <name evidence="5" type="ORF">THRCLA_21128</name>
</gene>
<dbReference type="InterPro" id="IPR043502">
    <property type="entry name" value="DNA/RNA_pol_sf"/>
</dbReference>
<evidence type="ECO:0000259" key="4">
    <source>
        <dbReference type="PROSITE" id="PS50878"/>
    </source>
</evidence>
<dbReference type="InterPro" id="IPR043128">
    <property type="entry name" value="Rev_trsase/Diguanyl_cyclase"/>
</dbReference>
<dbReference type="PROSITE" id="PS50878">
    <property type="entry name" value="RT_POL"/>
    <property type="match status" value="1"/>
</dbReference>
<evidence type="ECO:0000256" key="1">
    <source>
        <dbReference type="PROSITE-ProRule" id="PRU00047"/>
    </source>
</evidence>
<proteinExistence type="predicted"/>
<reference evidence="5 6" key="1">
    <citation type="journal article" date="2014" name="Genome Biol. Evol.">
        <title>The secreted proteins of Achlya hypogyna and Thraustotheca clavata identify the ancestral oomycete secretome and reveal gene acquisitions by horizontal gene transfer.</title>
        <authorList>
            <person name="Misner I."/>
            <person name="Blouin N."/>
            <person name="Leonard G."/>
            <person name="Richards T.A."/>
            <person name="Lane C.E."/>
        </authorList>
    </citation>
    <scope>NUCLEOTIDE SEQUENCE [LARGE SCALE GENOMIC DNA]</scope>
    <source>
        <strain evidence="5 6">ATCC 34112</strain>
    </source>
</reference>
<dbReference type="InterPro" id="IPR001878">
    <property type="entry name" value="Znf_CCHC"/>
</dbReference>
<dbReference type="CDD" id="cd01647">
    <property type="entry name" value="RT_LTR"/>
    <property type="match status" value="1"/>
</dbReference>
<evidence type="ECO:0000313" key="5">
    <source>
        <dbReference type="EMBL" id="OQS03578.1"/>
    </source>
</evidence>
<feature type="domain" description="Reverse transcriptase" evidence="4">
    <location>
        <begin position="354"/>
        <end position="534"/>
    </location>
</feature>
<dbReference type="Pfam" id="PF00078">
    <property type="entry name" value="RVT_1"/>
    <property type="match status" value="1"/>
</dbReference>
<dbReference type="Proteomes" id="UP000243217">
    <property type="component" value="Unassembled WGS sequence"/>
</dbReference>
<dbReference type="GO" id="GO:0008270">
    <property type="term" value="F:zinc ion binding"/>
    <property type="evidence" value="ECO:0007669"/>
    <property type="project" value="UniProtKB-KW"/>
</dbReference>
<evidence type="ECO:0000256" key="2">
    <source>
        <dbReference type="SAM" id="MobiDB-lite"/>
    </source>
</evidence>
<dbReference type="PROSITE" id="PS50158">
    <property type="entry name" value="ZF_CCHC"/>
    <property type="match status" value="1"/>
</dbReference>
<dbReference type="OrthoDB" id="76385at2759"/>
<feature type="region of interest" description="Disordered" evidence="2">
    <location>
        <begin position="21"/>
        <end position="49"/>
    </location>
</feature>
<organism evidence="5 6">
    <name type="scientific">Thraustotheca clavata</name>
    <dbReference type="NCBI Taxonomy" id="74557"/>
    <lineage>
        <taxon>Eukaryota</taxon>
        <taxon>Sar</taxon>
        <taxon>Stramenopiles</taxon>
        <taxon>Oomycota</taxon>
        <taxon>Saprolegniomycetes</taxon>
        <taxon>Saprolegniales</taxon>
        <taxon>Achlyaceae</taxon>
        <taxon>Thraustotheca</taxon>
    </lineage>
</organism>
<keyword evidence="1" id="KW-0863">Zinc-finger</keyword>
<comment type="caution">
    <text evidence="5">The sequence shown here is derived from an EMBL/GenBank/DDBJ whole genome shotgun (WGS) entry which is preliminary data.</text>
</comment>
<sequence length="657" mass="74101">MVIDHIATYCAYESTFKGKSEEPRTWTTHPKFKNSPSQQNNGKPQDKAVGYPKLSKVRYKCLKCGDEYHTTRKCPKIVNRDEATRLVKEAVQKKAALSSGQEEDYITATLSDGNGVPIKTRLDSEAAHFSLKLEITALNNPIDAFTFSGQKAPISRQVILGIALPAGGGSLLLKNMKCHIQEDTLPSECCDLLISKSIMKTLGYDSNELLQKASSKNRVWDLAHHYDVQTGQRMVGSLVVSPMDHNSYDATELCMPAPEPLVRQREEASNILRKQIDKMESFGADSTTVEAIKKMVLEDYIDVFRTTIGLDPPVKAPPMTAKLKNGAEPIKCHVQRLPLAQRTWLRHYCDTMVEGGLLYLNPTSSWASPPFLVKKPGTEDYRLIIDLRGVNACIEDTQWPMPHLDTLTEYLHGAKYFAVFDAFKGYWQFLCELSCQDLFSFMTDHGVYTSNRVPTGGKVSIAHYQSSMTSIFHDMINKNLLVWIDDVFLFASTQESLINVICEFLKRCEAVELKLHPGKCFLFATKVKWCGNVTSGEGIEHDPEGISALIKMLLPKNGADLVQFVCAAYWMRNHIPNFNQQMQPIQDALCRVYAHAGDNKKVKLKKFALEDKFFTNSDILAFDQVKKPSPILSDWPTLIPARQYVFFPMPPWIFMGR</sequence>
<keyword evidence="6" id="KW-1185">Reference proteome</keyword>
<evidence type="ECO:0000313" key="6">
    <source>
        <dbReference type="Proteomes" id="UP000243217"/>
    </source>
</evidence>